<proteinExistence type="predicted"/>
<evidence type="ECO:0008006" key="4">
    <source>
        <dbReference type="Google" id="ProtNLM"/>
    </source>
</evidence>
<dbReference type="InterPro" id="IPR036238">
    <property type="entry name" value="Transglutaminase_C_sf"/>
</dbReference>
<dbReference type="PANTHER" id="PTHR35902:SF3">
    <property type="entry name" value="NPCBM-ASSOCIATED, NEW3 DOMAIN OF ALPHA-GALACTOSIDASE"/>
    <property type="match status" value="1"/>
</dbReference>
<evidence type="ECO:0000313" key="2">
    <source>
        <dbReference type="EMBL" id="OEF96839.1"/>
    </source>
</evidence>
<dbReference type="RefSeq" id="WP_069643422.1">
    <property type="nucleotide sequence ID" value="NZ_MIJE01000030.1"/>
</dbReference>
<dbReference type="SUPFAM" id="SSF49309">
    <property type="entry name" value="Transglutaminase, two C-terminal domains"/>
    <property type="match status" value="1"/>
</dbReference>
<dbReference type="Gene3D" id="2.60.40.10">
    <property type="entry name" value="Immunoglobulins"/>
    <property type="match status" value="1"/>
</dbReference>
<sequence>MESRKQTISLAVILIITLLSAAVNPLLVQASPVDAPQLVISSQYKMPVFKAGDEVRLAIPVRNEGLQDALDIHASLNVSTDPSIYPFEIQTLVPKVRSSMIHAGFSDDIALRLKVSPKAESKIYPLSLLLEYRSLSGSTYSSTETIYVKVENNIETPKVTLHKSTVANNRLLAGETGRITIDLFNDSQQKAKDIKVRLGGFSQSTIFLQGLNRDQKTLAELSPKHFNDSLFFDVTVDSNLSSGVYSLDVFIEYKDPLDRTYKEQAIIYIPVEKHYETASSADLRLESITFPTEKIAVNEPFSVSFKLHNRSQEQADNVKISINGGNDLLPKSMPIHTLHTLQAGASKDFNFTLFAREQAETKNYPIQILVEYQTSARNSSQNQTQHSFSQYVGVLIEGKEQEDDDEEKERMTPKLILENYYMNETYVQAGSDFNLTVSLLNTHFQESIKNITVNFSSDGDTFSPVNTSNTFYIQNIDANNTTQRTLTLRPAVDAAFKTHNLHLDIQYEDSDGNSYSTREVIGIPVMQEVRLIVGEIELPPTASIGSPIPVSTDFYNAGRAPIRNLIIRLEGNFETRDRSIYIGNVEPGKNSYYDATVNPIGAGELTGKVIFEFLDPIDQKYVIEREFSVQLEEWQDPYMGPGGMYPDIDFDYQPSQSNTKLYYYIGGGLLFLLIAGLFIYKRRKRKRELEEVDFHA</sequence>
<keyword evidence="1" id="KW-0812">Transmembrane</keyword>
<dbReference type="EMBL" id="MIJE01000030">
    <property type="protein sequence ID" value="OEF96839.1"/>
    <property type="molecule type" value="Genomic_DNA"/>
</dbReference>
<comment type="caution">
    <text evidence="2">The sequence shown here is derived from an EMBL/GenBank/DDBJ whole genome shotgun (WGS) entry which is preliminary data.</text>
</comment>
<gene>
    <name evidence="2" type="ORF">BHF68_07200</name>
</gene>
<dbReference type="Proteomes" id="UP000094296">
    <property type="component" value="Unassembled WGS sequence"/>
</dbReference>
<protein>
    <recommendedName>
        <fullName evidence="4">CARDB domain-containing protein</fullName>
    </recommendedName>
</protein>
<dbReference type="OrthoDB" id="1704454at2"/>
<dbReference type="PANTHER" id="PTHR35902">
    <property type="entry name" value="S-LAYER DOMAIN-LIKE PROTEIN-RELATED"/>
    <property type="match status" value="1"/>
</dbReference>
<dbReference type="STRING" id="766136.BHF68_07200"/>
<keyword evidence="3" id="KW-1185">Reference proteome</keyword>
<keyword evidence="1" id="KW-1133">Transmembrane helix</keyword>
<dbReference type="CDD" id="cd12087">
    <property type="entry name" value="TM_EGFR-like"/>
    <property type="match status" value="1"/>
</dbReference>
<organism evidence="2 3">
    <name type="scientific">Desulfuribacillus alkaliarsenatis</name>
    <dbReference type="NCBI Taxonomy" id="766136"/>
    <lineage>
        <taxon>Bacteria</taxon>
        <taxon>Bacillati</taxon>
        <taxon>Bacillota</taxon>
        <taxon>Desulfuribacillia</taxon>
        <taxon>Desulfuribacillales</taxon>
        <taxon>Desulfuribacillaceae</taxon>
        <taxon>Desulfuribacillus</taxon>
    </lineage>
</organism>
<keyword evidence="1" id="KW-0472">Membrane</keyword>
<dbReference type="GO" id="GO:0003810">
    <property type="term" value="F:protein-glutamine gamma-glutamyltransferase activity"/>
    <property type="evidence" value="ECO:0007669"/>
    <property type="project" value="InterPro"/>
</dbReference>
<reference evidence="2 3" key="1">
    <citation type="submission" date="2016-09" db="EMBL/GenBank/DDBJ databases">
        <title>Draft genome sequence for the type strain of Desulfuribacillus alkaliarsenatis AHT28, an obligately anaerobic, sulfidogenic bacterium isolated from Russian soda lake sediments.</title>
        <authorList>
            <person name="Abin C.A."/>
            <person name="Hollibaugh J.T."/>
        </authorList>
    </citation>
    <scope>NUCLEOTIDE SEQUENCE [LARGE SCALE GENOMIC DNA]</scope>
    <source>
        <strain evidence="2 3">AHT28</strain>
    </source>
</reference>
<dbReference type="InterPro" id="IPR013783">
    <property type="entry name" value="Ig-like_fold"/>
</dbReference>
<dbReference type="AlphaFoldDB" id="A0A1E5G1P5"/>
<accession>A0A1E5G1P5</accession>
<evidence type="ECO:0000256" key="1">
    <source>
        <dbReference type="SAM" id="Phobius"/>
    </source>
</evidence>
<feature type="transmembrane region" description="Helical" evidence="1">
    <location>
        <begin position="661"/>
        <end position="680"/>
    </location>
</feature>
<name>A0A1E5G1P5_9FIRM</name>
<evidence type="ECO:0000313" key="3">
    <source>
        <dbReference type="Proteomes" id="UP000094296"/>
    </source>
</evidence>